<dbReference type="NCBIfam" id="TIGR00858">
    <property type="entry name" value="bioF"/>
    <property type="match status" value="1"/>
</dbReference>
<dbReference type="CDD" id="cd06454">
    <property type="entry name" value="KBL_like"/>
    <property type="match status" value="1"/>
</dbReference>
<dbReference type="PROSITE" id="PS00599">
    <property type="entry name" value="AA_TRANSFER_CLASS_2"/>
    <property type="match status" value="1"/>
</dbReference>
<comment type="cofactor">
    <cofactor evidence="1 9 10">
        <name>pyridoxal 5'-phosphate</name>
        <dbReference type="ChEBI" id="CHEBI:597326"/>
    </cofactor>
</comment>
<dbReference type="InterPro" id="IPR004723">
    <property type="entry name" value="AONS_Archaea/Proteobacteria"/>
</dbReference>
<dbReference type="Gene3D" id="3.40.640.10">
    <property type="entry name" value="Type I PLP-dependent aspartate aminotransferase-like (Major domain)"/>
    <property type="match status" value="1"/>
</dbReference>
<comment type="similarity">
    <text evidence="3 10">Belongs to the class-II pyridoxal-phosphate-dependent aminotransferase family. BioF subfamily.</text>
</comment>
<dbReference type="InterPro" id="IPR015421">
    <property type="entry name" value="PyrdxlP-dep_Trfase_major"/>
</dbReference>
<dbReference type="InterPro" id="IPR015424">
    <property type="entry name" value="PyrdxlP-dep_Trfase"/>
</dbReference>
<dbReference type="Pfam" id="PF00155">
    <property type="entry name" value="Aminotran_1_2"/>
    <property type="match status" value="1"/>
</dbReference>
<dbReference type="EMBL" id="FNED01000020">
    <property type="protein sequence ID" value="SDJ54268.1"/>
    <property type="molecule type" value="Genomic_DNA"/>
</dbReference>
<comment type="pathway">
    <text evidence="2 10">Cofactor biosynthesis; biotin biosynthesis.</text>
</comment>
<dbReference type="InterPro" id="IPR015422">
    <property type="entry name" value="PyrdxlP-dep_Trfase_small"/>
</dbReference>
<evidence type="ECO:0000256" key="4">
    <source>
        <dbReference type="ARBA" id="ARBA00011738"/>
    </source>
</evidence>
<dbReference type="UniPathway" id="UPA00078"/>
<evidence type="ECO:0000256" key="5">
    <source>
        <dbReference type="ARBA" id="ARBA00022679"/>
    </source>
</evidence>
<dbReference type="PANTHER" id="PTHR13693">
    <property type="entry name" value="CLASS II AMINOTRANSFERASE/8-AMINO-7-OXONONANOATE SYNTHASE"/>
    <property type="match status" value="1"/>
</dbReference>
<evidence type="ECO:0000313" key="13">
    <source>
        <dbReference type="EMBL" id="SDJ54268.1"/>
    </source>
</evidence>
<dbReference type="RefSeq" id="WP_043063356.1">
    <property type="nucleotide sequence ID" value="NZ_BJOA01000289.1"/>
</dbReference>
<evidence type="ECO:0000256" key="10">
    <source>
        <dbReference type="RuleBase" id="RU003693"/>
    </source>
</evidence>
<dbReference type="Proteomes" id="UP000182836">
    <property type="component" value="Unassembled WGS sequence"/>
</dbReference>
<dbReference type="PATRIC" id="fig|47500.8.peg.5888"/>
<evidence type="ECO:0000256" key="9">
    <source>
        <dbReference type="PIRSR" id="PIRSR604723-51"/>
    </source>
</evidence>
<dbReference type="InterPro" id="IPR004839">
    <property type="entry name" value="Aminotransferase_I/II_large"/>
</dbReference>
<evidence type="ECO:0000256" key="8">
    <source>
        <dbReference type="ARBA" id="ARBA00047715"/>
    </source>
</evidence>
<dbReference type="FunFam" id="3.40.640.10:FF:000006">
    <property type="entry name" value="5-aminolevulinate synthase, mitochondrial"/>
    <property type="match status" value="1"/>
</dbReference>
<comment type="function">
    <text evidence="10">Catalyzes the decarboxylative condensation of pimeloyl-[acyl-carrier protein] and L-alanine to produce 8-amino-7-oxononanoate (AON), [acyl-carrier protein], and carbon dioxide.</text>
</comment>
<evidence type="ECO:0000256" key="7">
    <source>
        <dbReference type="ARBA" id="ARBA00022898"/>
    </source>
</evidence>
<accession>A0A0D1WNF2</accession>
<dbReference type="Proteomes" id="UP000037269">
    <property type="component" value="Unassembled WGS sequence"/>
</dbReference>
<dbReference type="AlphaFoldDB" id="A0A0D1WNF2"/>
<dbReference type="GO" id="GO:0030170">
    <property type="term" value="F:pyridoxal phosphate binding"/>
    <property type="evidence" value="ECO:0007669"/>
    <property type="project" value="InterPro"/>
</dbReference>
<keyword evidence="5 10" id="KW-0808">Transferase</keyword>
<evidence type="ECO:0000313" key="14">
    <source>
        <dbReference type="Proteomes" id="UP000037269"/>
    </source>
</evidence>
<evidence type="ECO:0000256" key="2">
    <source>
        <dbReference type="ARBA" id="ARBA00004746"/>
    </source>
</evidence>
<evidence type="ECO:0000259" key="11">
    <source>
        <dbReference type="Pfam" id="PF00155"/>
    </source>
</evidence>
<dbReference type="GeneID" id="42307261"/>
<evidence type="ECO:0000313" key="15">
    <source>
        <dbReference type="Proteomes" id="UP000182836"/>
    </source>
</evidence>
<evidence type="ECO:0000256" key="6">
    <source>
        <dbReference type="ARBA" id="ARBA00022756"/>
    </source>
</evidence>
<name>A0A0D1WNF2_ANEMI</name>
<sequence length="380" mass="40988">MDEFEASLCLALETKKEKGLLRHMRTVEENNEINIFSSNNYLGLARDERVRQAAIQAIEAYGTGSGGSRLTTGNLSLHERLESVLAAWKGKEDAILFSSGYLANLGTISALMMSGDTIFSDELNHASIIDGCRMSRARTVIYRHADMRDLELKLCNAAPEGKKLIVTDGVFSMDGNIAPLPEITQLASVYGAWVMVDDAHATGILGETGAGTAEYFGVSDGVHLAMGTLSKSIGTEGGYVAASANVIQYLRNYARPFIFQTSLSPGVIGAALKAVEIIQTEPVYRQRVMANAEYMRTGLRKLGYRLIEGTTPILAVVIGEAKRAVEVSRCLEGHGVFAPAIRPPTVPEGTSRIRVTLSAVHTRDEMDRALAAFAAASNEI</sequence>
<gene>
    <name evidence="12" type="ORF">AF333_19100</name>
    <name evidence="13" type="ORF">SAMN04487909_12049</name>
</gene>
<reference evidence="13 15" key="2">
    <citation type="submission" date="2016-10" db="EMBL/GenBank/DDBJ databases">
        <authorList>
            <person name="de Groot N.N."/>
        </authorList>
    </citation>
    <scope>NUCLEOTIDE SEQUENCE [LARGE SCALE GENOMIC DNA]</scope>
    <source>
        <strain evidence="13 15">DSM 2895</strain>
    </source>
</reference>
<reference evidence="12 14" key="1">
    <citation type="submission" date="2015-07" db="EMBL/GenBank/DDBJ databases">
        <title>Fjat-14205 dsm 2895.</title>
        <authorList>
            <person name="Liu B."/>
            <person name="Wang J."/>
            <person name="Zhu Y."/>
            <person name="Liu G."/>
            <person name="Chen Q."/>
            <person name="Chen Z."/>
            <person name="Lan J."/>
            <person name="Che J."/>
            <person name="Ge C."/>
            <person name="Shi H."/>
            <person name="Pan Z."/>
            <person name="Liu X."/>
        </authorList>
    </citation>
    <scope>NUCLEOTIDE SEQUENCE [LARGE SCALE GENOMIC DNA]</scope>
    <source>
        <strain evidence="12 14">DSM 2895</strain>
    </source>
</reference>
<dbReference type="EC" id="2.3.1.47" evidence="10"/>
<comment type="catalytic activity">
    <reaction evidence="8 10">
        <text>6-carboxyhexanoyl-[ACP] + L-alanine + H(+) = (8S)-8-amino-7-oxononanoate + holo-[ACP] + CO2</text>
        <dbReference type="Rhea" id="RHEA:42288"/>
        <dbReference type="Rhea" id="RHEA-COMP:9685"/>
        <dbReference type="Rhea" id="RHEA-COMP:9955"/>
        <dbReference type="ChEBI" id="CHEBI:15378"/>
        <dbReference type="ChEBI" id="CHEBI:16526"/>
        <dbReference type="ChEBI" id="CHEBI:57972"/>
        <dbReference type="ChEBI" id="CHEBI:64479"/>
        <dbReference type="ChEBI" id="CHEBI:78846"/>
        <dbReference type="ChEBI" id="CHEBI:149468"/>
        <dbReference type="EC" id="2.3.1.47"/>
    </reaction>
</comment>
<protein>
    <recommendedName>
        <fullName evidence="10">8-amino-7-ketopelargonate synthase</fullName>
        <ecNumber evidence="10">2.3.1.47</ecNumber>
    </recommendedName>
</protein>
<evidence type="ECO:0000256" key="3">
    <source>
        <dbReference type="ARBA" id="ARBA00010008"/>
    </source>
</evidence>
<feature type="modified residue" description="N6-(pyridoxal phosphate)lysine" evidence="9">
    <location>
        <position position="231"/>
    </location>
</feature>
<evidence type="ECO:0000313" key="12">
    <source>
        <dbReference type="EMBL" id="KON97260.1"/>
    </source>
</evidence>
<dbReference type="SUPFAM" id="SSF53383">
    <property type="entry name" value="PLP-dependent transferases"/>
    <property type="match status" value="1"/>
</dbReference>
<keyword evidence="7 9" id="KW-0663">Pyridoxal phosphate</keyword>
<proteinExistence type="inferred from homology"/>
<dbReference type="EMBL" id="LGUG01000004">
    <property type="protein sequence ID" value="KON97260.1"/>
    <property type="molecule type" value="Genomic_DNA"/>
</dbReference>
<feature type="domain" description="Aminotransferase class I/classII large" evidence="11">
    <location>
        <begin position="36"/>
        <end position="372"/>
    </location>
</feature>
<dbReference type="GO" id="GO:0009102">
    <property type="term" value="P:biotin biosynthetic process"/>
    <property type="evidence" value="ECO:0007669"/>
    <property type="project" value="UniProtKB-UniRule"/>
</dbReference>
<keyword evidence="14" id="KW-1185">Reference proteome</keyword>
<dbReference type="GO" id="GO:0008710">
    <property type="term" value="F:8-amino-7-oxononanoate synthase activity"/>
    <property type="evidence" value="ECO:0007669"/>
    <property type="project" value="UniProtKB-UniRule"/>
</dbReference>
<dbReference type="Gene3D" id="3.90.1150.10">
    <property type="entry name" value="Aspartate Aminotransferase, domain 1"/>
    <property type="match status" value="1"/>
</dbReference>
<keyword evidence="6" id="KW-0093">Biotin biosynthesis</keyword>
<dbReference type="STRING" id="47500.AF333_19100"/>
<comment type="subunit">
    <text evidence="4 10">Homodimer.</text>
</comment>
<dbReference type="InterPro" id="IPR001917">
    <property type="entry name" value="Aminotrans_II_pyridoxalP_BS"/>
</dbReference>
<dbReference type="PANTHER" id="PTHR13693:SF3">
    <property type="entry name" value="LD36009P"/>
    <property type="match status" value="1"/>
</dbReference>
<dbReference type="InterPro" id="IPR050087">
    <property type="entry name" value="AON_synthase_class-II"/>
</dbReference>
<organism evidence="12 14">
    <name type="scientific">Aneurinibacillus migulanus</name>
    <name type="common">Bacillus migulanus</name>
    <dbReference type="NCBI Taxonomy" id="47500"/>
    <lineage>
        <taxon>Bacteria</taxon>
        <taxon>Bacillati</taxon>
        <taxon>Bacillota</taxon>
        <taxon>Bacilli</taxon>
        <taxon>Bacillales</taxon>
        <taxon>Paenibacillaceae</taxon>
        <taxon>Aneurinibacillus group</taxon>
        <taxon>Aneurinibacillus</taxon>
    </lineage>
</organism>
<dbReference type="OrthoDB" id="9807157at2"/>
<evidence type="ECO:0000256" key="1">
    <source>
        <dbReference type="ARBA" id="ARBA00001933"/>
    </source>
</evidence>